<evidence type="ECO:0000313" key="16">
    <source>
        <dbReference type="EMBL" id="ATD67706.1"/>
    </source>
</evidence>
<proteinExistence type="inferred from homology"/>
<evidence type="ECO:0000256" key="13">
    <source>
        <dbReference type="ARBA" id="ARBA00077165"/>
    </source>
</evidence>
<name>A0A290XFI7_9GAMM</name>
<dbReference type="PANTHER" id="PTHR30098:SF2">
    <property type="entry name" value="LEUCYL_PHENYLALANYL-TRNA--PROTEIN TRANSFERASE"/>
    <property type="match status" value="1"/>
</dbReference>
<keyword evidence="2 15" id="KW-0963">Cytoplasm</keyword>
<gene>
    <name evidence="15" type="primary">aat</name>
    <name evidence="16" type="ORF">CNR27_09905</name>
</gene>
<evidence type="ECO:0000256" key="11">
    <source>
        <dbReference type="ARBA" id="ARBA00074372"/>
    </source>
</evidence>
<evidence type="ECO:0000256" key="5">
    <source>
        <dbReference type="ARBA" id="ARBA00050607"/>
    </source>
</evidence>
<comment type="similarity">
    <text evidence="9 15">Belongs to the L/F-transferase family.</text>
</comment>
<evidence type="ECO:0000256" key="4">
    <source>
        <dbReference type="ARBA" id="ARBA00023315"/>
    </source>
</evidence>
<dbReference type="EC" id="2.3.2.6" evidence="10 15"/>
<evidence type="ECO:0000313" key="17">
    <source>
        <dbReference type="Proteomes" id="UP000218968"/>
    </source>
</evidence>
<dbReference type="Pfam" id="PF03588">
    <property type="entry name" value="Leu_Phe_trans"/>
    <property type="match status" value="1"/>
</dbReference>
<dbReference type="PANTHER" id="PTHR30098">
    <property type="entry name" value="LEUCYL/PHENYLALANYL-TRNA--PROTEIN TRANSFERASE"/>
    <property type="match status" value="1"/>
</dbReference>
<keyword evidence="17" id="KW-1185">Reference proteome</keyword>
<protein>
    <recommendedName>
        <fullName evidence="11 15">Leucyl/phenylalanyl-tRNA--protein transferase</fullName>
        <ecNumber evidence="10 15">2.3.2.6</ecNumber>
    </recommendedName>
    <alternativeName>
        <fullName evidence="12 15">L/F-transferase</fullName>
    </alternativeName>
    <alternativeName>
        <fullName evidence="13 15">Leucyltransferase</fullName>
    </alternativeName>
    <alternativeName>
        <fullName evidence="14 15">Phenyalanyltransferase</fullName>
    </alternativeName>
</protein>
<evidence type="ECO:0000256" key="14">
    <source>
        <dbReference type="ARBA" id="ARBA00083640"/>
    </source>
</evidence>
<evidence type="ECO:0000256" key="1">
    <source>
        <dbReference type="ARBA" id="ARBA00004496"/>
    </source>
</evidence>
<evidence type="ECO:0000256" key="2">
    <source>
        <dbReference type="ARBA" id="ARBA00022490"/>
    </source>
</evidence>
<dbReference type="Gene3D" id="3.40.630.70">
    <property type="entry name" value="Leucyl/phenylalanyl-tRNA-protein transferase, C-terminal domain"/>
    <property type="match status" value="1"/>
</dbReference>
<dbReference type="GO" id="GO:0005737">
    <property type="term" value="C:cytoplasm"/>
    <property type="evidence" value="ECO:0007669"/>
    <property type="project" value="UniProtKB-SubCell"/>
</dbReference>
<dbReference type="InterPro" id="IPR042203">
    <property type="entry name" value="Leu/Phe-tRNA_Trfase_C"/>
</dbReference>
<dbReference type="SUPFAM" id="SSF55729">
    <property type="entry name" value="Acyl-CoA N-acyltransferases (Nat)"/>
    <property type="match status" value="1"/>
</dbReference>
<comment type="catalytic activity">
    <reaction evidence="5 15">
        <text>L-phenylalanyl-tRNA(Phe) + an N-terminal L-alpha-aminoacyl-[protein] = an N-terminal L-phenylalanyl-L-alpha-aminoacyl-[protein] + tRNA(Phe)</text>
        <dbReference type="Rhea" id="RHEA:43632"/>
        <dbReference type="Rhea" id="RHEA-COMP:9668"/>
        <dbReference type="Rhea" id="RHEA-COMP:9699"/>
        <dbReference type="Rhea" id="RHEA-COMP:10636"/>
        <dbReference type="Rhea" id="RHEA-COMP:10637"/>
        <dbReference type="ChEBI" id="CHEBI:78442"/>
        <dbReference type="ChEBI" id="CHEBI:78531"/>
        <dbReference type="ChEBI" id="CHEBI:78597"/>
        <dbReference type="ChEBI" id="CHEBI:83561"/>
        <dbReference type="EC" id="2.3.2.6"/>
    </reaction>
</comment>
<dbReference type="FunFam" id="3.30.70.3550:FF:000001">
    <property type="entry name" value="Leucyl/phenylalanyl-tRNA--protein transferase"/>
    <property type="match status" value="1"/>
</dbReference>
<dbReference type="InterPro" id="IPR042221">
    <property type="entry name" value="Leu/Phe-tRNA_Trfase_N"/>
</dbReference>
<comment type="catalytic activity">
    <reaction evidence="6 15">
        <text>N-terminal L-arginyl-[protein] + L-leucyl-tRNA(Leu) = N-terminal L-leucyl-L-arginyl-[protein] + tRNA(Leu) + H(+)</text>
        <dbReference type="Rhea" id="RHEA:50416"/>
        <dbReference type="Rhea" id="RHEA-COMP:9613"/>
        <dbReference type="Rhea" id="RHEA-COMP:9622"/>
        <dbReference type="Rhea" id="RHEA-COMP:12672"/>
        <dbReference type="Rhea" id="RHEA-COMP:12673"/>
        <dbReference type="ChEBI" id="CHEBI:15378"/>
        <dbReference type="ChEBI" id="CHEBI:64719"/>
        <dbReference type="ChEBI" id="CHEBI:78442"/>
        <dbReference type="ChEBI" id="CHEBI:78494"/>
        <dbReference type="ChEBI" id="CHEBI:133044"/>
        <dbReference type="EC" id="2.3.2.6"/>
    </reaction>
</comment>
<evidence type="ECO:0000256" key="10">
    <source>
        <dbReference type="ARBA" id="ARBA00066767"/>
    </source>
</evidence>
<evidence type="ECO:0000256" key="6">
    <source>
        <dbReference type="ARBA" id="ARBA00050652"/>
    </source>
</evidence>
<dbReference type="EMBL" id="CP023406">
    <property type="protein sequence ID" value="ATD67706.1"/>
    <property type="molecule type" value="Genomic_DNA"/>
</dbReference>
<dbReference type="InterPro" id="IPR004616">
    <property type="entry name" value="Leu/Phe-tRNA_Trfase"/>
</dbReference>
<dbReference type="OrthoDB" id="9790282at2"/>
<organism evidence="16 17">
    <name type="scientific">Luteimonas chenhongjianii</name>
    <dbReference type="NCBI Taxonomy" id="2006110"/>
    <lineage>
        <taxon>Bacteria</taxon>
        <taxon>Pseudomonadati</taxon>
        <taxon>Pseudomonadota</taxon>
        <taxon>Gammaproteobacteria</taxon>
        <taxon>Lysobacterales</taxon>
        <taxon>Lysobacteraceae</taxon>
        <taxon>Luteimonas</taxon>
    </lineage>
</organism>
<dbReference type="KEGG" id="lum:CNR27_09905"/>
<evidence type="ECO:0000256" key="12">
    <source>
        <dbReference type="ARBA" id="ARBA00077136"/>
    </source>
</evidence>
<dbReference type="HAMAP" id="MF_00688">
    <property type="entry name" value="Leu_Phe_trans"/>
    <property type="match status" value="1"/>
</dbReference>
<evidence type="ECO:0000256" key="8">
    <source>
        <dbReference type="ARBA" id="ARBA00054043"/>
    </source>
</evidence>
<comment type="subcellular location">
    <subcellularLocation>
        <location evidence="1 15">Cytoplasm</location>
    </subcellularLocation>
</comment>
<dbReference type="GO" id="GO:0030163">
    <property type="term" value="P:protein catabolic process"/>
    <property type="evidence" value="ECO:0007669"/>
    <property type="project" value="UniProtKB-UniRule"/>
</dbReference>
<dbReference type="InterPro" id="IPR016181">
    <property type="entry name" value="Acyl_CoA_acyltransferase"/>
</dbReference>
<evidence type="ECO:0000256" key="3">
    <source>
        <dbReference type="ARBA" id="ARBA00022679"/>
    </source>
</evidence>
<dbReference type="NCBIfam" id="TIGR00667">
    <property type="entry name" value="aat"/>
    <property type="match status" value="1"/>
</dbReference>
<keyword evidence="3 15" id="KW-0808">Transferase</keyword>
<comment type="catalytic activity">
    <reaction evidence="7 15">
        <text>N-terminal L-lysyl-[protein] + L-leucyl-tRNA(Leu) = N-terminal L-leucyl-L-lysyl-[protein] + tRNA(Leu) + H(+)</text>
        <dbReference type="Rhea" id="RHEA:12340"/>
        <dbReference type="Rhea" id="RHEA-COMP:9613"/>
        <dbReference type="Rhea" id="RHEA-COMP:9622"/>
        <dbReference type="Rhea" id="RHEA-COMP:12670"/>
        <dbReference type="Rhea" id="RHEA-COMP:12671"/>
        <dbReference type="ChEBI" id="CHEBI:15378"/>
        <dbReference type="ChEBI" id="CHEBI:65249"/>
        <dbReference type="ChEBI" id="CHEBI:78442"/>
        <dbReference type="ChEBI" id="CHEBI:78494"/>
        <dbReference type="ChEBI" id="CHEBI:133043"/>
        <dbReference type="EC" id="2.3.2.6"/>
    </reaction>
</comment>
<evidence type="ECO:0000256" key="15">
    <source>
        <dbReference type="HAMAP-Rule" id="MF_00688"/>
    </source>
</evidence>
<dbReference type="Proteomes" id="UP000218968">
    <property type="component" value="Chromosome"/>
</dbReference>
<keyword evidence="4 15" id="KW-0012">Acyltransferase</keyword>
<dbReference type="AlphaFoldDB" id="A0A290XFI7"/>
<accession>A0A290XFI7</accession>
<sequence length="247" mass="27137">MSQHLPRLGLDPEAPFPAVETALRRPDGLLAFGGDLSVTRLRNAYRHGIFPWFSEGQPILWWSPDPRTVFETATLRPNRRLARALRNSGWALRADSAFEHVVAACANAPRPGQDGTWITRAMQDAYVRLHAAGLAHSVEVFDGDELVGGIYGVAIGRMFFGESMFSARSGGSKAALMGLARQMRRWEMPLIDAQLDNPHLQMLGATSWPRERFVAALAALVTRPAAVEGSWHGAFGRLEAARLAEPD</sequence>
<reference evidence="17" key="1">
    <citation type="submission" date="2017-09" db="EMBL/GenBank/DDBJ databases">
        <title>Luteimonas liuhanmingii sp.nov., isolated from the intestinal contents of Tibetan Plateau Pika in Yushu, Qinghai Province, China.</title>
        <authorList>
            <person name="Gui Z."/>
        </authorList>
    </citation>
    <scope>NUCLEOTIDE SEQUENCE [LARGE SCALE GENOMIC DNA]</scope>
    <source>
        <strain evidence="17">100111</strain>
    </source>
</reference>
<dbReference type="RefSeq" id="WP_096298385.1">
    <property type="nucleotide sequence ID" value="NZ_CP023406.1"/>
</dbReference>
<dbReference type="Gene3D" id="3.30.70.3550">
    <property type="entry name" value="Leucyl/phenylalanyl-tRNA-protein transferase, N-terminal domain"/>
    <property type="match status" value="1"/>
</dbReference>
<dbReference type="GO" id="GO:0008914">
    <property type="term" value="F:leucyl-tRNA--protein transferase activity"/>
    <property type="evidence" value="ECO:0007669"/>
    <property type="project" value="UniProtKB-UniRule"/>
</dbReference>
<comment type="function">
    <text evidence="8 15">Functions in the N-end rule pathway of protein degradation where it conjugates Leu, Phe and, less efficiently, Met from aminoacyl-tRNAs to the N-termini of proteins containing an N-terminal arginine or lysine.</text>
</comment>
<evidence type="ECO:0000256" key="7">
    <source>
        <dbReference type="ARBA" id="ARBA00051538"/>
    </source>
</evidence>
<evidence type="ECO:0000256" key="9">
    <source>
        <dbReference type="ARBA" id="ARBA00061535"/>
    </source>
</evidence>